<evidence type="ECO:0000256" key="1">
    <source>
        <dbReference type="ARBA" id="ARBA00001971"/>
    </source>
</evidence>
<dbReference type="PRINTS" id="PR00465">
    <property type="entry name" value="EP450IV"/>
</dbReference>
<keyword evidence="9 14" id="KW-0560">Oxidoreductase</keyword>
<sequence>MISAVRTAVLLASVLGASALWYLYIRPQRNALFKLAGPPVKTWFGNHLAHISNAKVSCRVYAQLERRYGRIVRFRGVFPWEERLLIMDPTSMAHIVKNPDIFQKPELSRRIIGDLIGTGMLSAEGEAYHRQRRVILPAFSNHNLRGAVPVVLKKGMQLSDKWGALIADAGPSTTTIDMVGWINRVTFDVIGLIGFDYDFGAVQDQTNELLQAYMEMFGECTELKPGWLPLLALYFPAVFRPLCPDHVAERCKATIDRIAGQLVQEKLDKLNHDEKNGCLKAGNDLLTLMIKANLDPSVPKAMKLSQSDLLDNINTNMFAGHDSSSLAVTWTLYLLARSPDVQTRLRAELLAAVPGANSLEEMIDDDLEGMHPRLLAVDLLHNVVRESLRLIPPIHSSLREATRTDEVPTGSPVHLNDGSIDEKKSFTVPEGTFIHICIEAFNLDKGVWGEDAWDFNPDRWDNLPEAVSKQPGAFTHLLTFSGGPRACPGMRFAVTELKLLLFVLITRFVFAVPEGIEIIKVNKVLTRPHVAGRVKEGACCPLLVSRYQE</sequence>
<evidence type="ECO:0000256" key="4">
    <source>
        <dbReference type="ARBA" id="ARBA00010617"/>
    </source>
</evidence>
<keyword evidence="6" id="KW-0812">Transmembrane</keyword>
<comment type="cofactor">
    <cofactor evidence="1 13">
        <name>heme</name>
        <dbReference type="ChEBI" id="CHEBI:30413"/>
    </cofactor>
</comment>
<accession>A0A0D7B9P1</accession>
<keyword evidence="11 14" id="KW-0503">Monooxygenase</keyword>
<evidence type="ECO:0000256" key="10">
    <source>
        <dbReference type="ARBA" id="ARBA00023004"/>
    </source>
</evidence>
<feature type="binding site" description="axial binding residue" evidence="13">
    <location>
        <position position="487"/>
    </location>
    <ligand>
        <name>heme</name>
        <dbReference type="ChEBI" id="CHEBI:30413"/>
    </ligand>
    <ligandPart>
        <name>Fe</name>
        <dbReference type="ChEBI" id="CHEBI:18248"/>
    </ligandPart>
</feature>
<evidence type="ECO:0000313" key="16">
    <source>
        <dbReference type="Proteomes" id="UP000054007"/>
    </source>
</evidence>
<protein>
    <submittedName>
        <fullName evidence="15">Cytochrome P450</fullName>
    </submittedName>
</protein>
<comment type="pathway">
    <text evidence="3">Secondary metabolite biosynthesis; terpenoid biosynthesis.</text>
</comment>
<dbReference type="PANTHER" id="PTHR24305">
    <property type="entry name" value="CYTOCHROME P450"/>
    <property type="match status" value="1"/>
</dbReference>
<dbReference type="AlphaFoldDB" id="A0A0D7B9P1"/>
<evidence type="ECO:0000256" key="9">
    <source>
        <dbReference type="ARBA" id="ARBA00023002"/>
    </source>
</evidence>
<evidence type="ECO:0000256" key="8">
    <source>
        <dbReference type="ARBA" id="ARBA00022989"/>
    </source>
</evidence>
<dbReference type="InterPro" id="IPR002403">
    <property type="entry name" value="Cyt_P450_E_grp-IV"/>
</dbReference>
<evidence type="ECO:0000256" key="5">
    <source>
        <dbReference type="ARBA" id="ARBA00022617"/>
    </source>
</evidence>
<dbReference type="Pfam" id="PF00067">
    <property type="entry name" value="p450"/>
    <property type="match status" value="1"/>
</dbReference>
<keyword evidence="8" id="KW-1133">Transmembrane helix</keyword>
<dbReference type="InterPro" id="IPR036396">
    <property type="entry name" value="Cyt_P450_sf"/>
</dbReference>
<evidence type="ECO:0000256" key="7">
    <source>
        <dbReference type="ARBA" id="ARBA00022723"/>
    </source>
</evidence>
<organism evidence="15 16">
    <name type="scientific">Cylindrobasidium torrendii FP15055 ss-10</name>
    <dbReference type="NCBI Taxonomy" id="1314674"/>
    <lineage>
        <taxon>Eukaryota</taxon>
        <taxon>Fungi</taxon>
        <taxon>Dikarya</taxon>
        <taxon>Basidiomycota</taxon>
        <taxon>Agaricomycotina</taxon>
        <taxon>Agaricomycetes</taxon>
        <taxon>Agaricomycetidae</taxon>
        <taxon>Agaricales</taxon>
        <taxon>Marasmiineae</taxon>
        <taxon>Physalacriaceae</taxon>
        <taxon>Cylindrobasidium</taxon>
    </lineage>
</organism>
<keyword evidence="16" id="KW-1185">Reference proteome</keyword>
<dbReference type="OrthoDB" id="1470350at2759"/>
<dbReference type="InterPro" id="IPR050121">
    <property type="entry name" value="Cytochrome_P450_monoxygenase"/>
</dbReference>
<dbReference type="GO" id="GO:0016705">
    <property type="term" value="F:oxidoreductase activity, acting on paired donors, with incorporation or reduction of molecular oxygen"/>
    <property type="evidence" value="ECO:0007669"/>
    <property type="project" value="InterPro"/>
</dbReference>
<dbReference type="CDD" id="cd11069">
    <property type="entry name" value="CYP_FUM15-like"/>
    <property type="match status" value="1"/>
</dbReference>
<reference evidence="15 16" key="1">
    <citation type="journal article" date="2015" name="Fungal Genet. Biol.">
        <title>Evolution of novel wood decay mechanisms in Agaricales revealed by the genome sequences of Fistulina hepatica and Cylindrobasidium torrendii.</title>
        <authorList>
            <person name="Floudas D."/>
            <person name="Held B.W."/>
            <person name="Riley R."/>
            <person name="Nagy L.G."/>
            <person name="Koehler G."/>
            <person name="Ransdell A.S."/>
            <person name="Younus H."/>
            <person name="Chow J."/>
            <person name="Chiniquy J."/>
            <person name="Lipzen A."/>
            <person name="Tritt A."/>
            <person name="Sun H."/>
            <person name="Haridas S."/>
            <person name="LaButti K."/>
            <person name="Ohm R.A."/>
            <person name="Kues U."/>
            <person name="Blanchette R.A."/>
            <person name="Grigoriev I.V."/>
            <person name="Minto R.E."/>
            <person name="Hibbett D.S."/>
        </authorList>
    </citation>
    <scope>NUCLEOTIDE SEQUENCE [LARGE SCALE GENOMIC DNA]</scope>
    <source>
        <strain evidence="15 16">FP15055 ss-10</strain>
    </source>
</reference>
<dbReference type="Proteomes" id="UP000054007">
    <property type="component" value="Unassembled WGS sequence"/>
</dbReference>
<evidence type="ECO:0000256" key="12">
    <source>
        <dbReference type="ARBA" id="ARBA00023136"/>
    </source>
</evidence>
<dbReference type="PROSITE" id="PS00086">
    <property type="entry name" value="CYTOCHROME_P450"/>
    <property type="match status" value="1"/>
</dbReference>
<dbReference type="PRINTS" id="PR00385">
    <property type="entry name" value="P450"/>
</dbReference>
<dbReference type="PANTHER" id="PTHR24305:SF166">
    <property type="entry name" value="CYTOCHROME P450 12A4, MITOCHONDRIAL-RELATED"/>
    <property type="match status" value="1"/>
</dbReference>
<gene>
    <name evidence="15" type="ORF">CYLTODRAFT_397487</name>
</gene>
<evidence type="ECO:0000256" key="14">
    <source>
        <dbReference type="RuleBase" id="RU000461"/>
    </source>
</evidence>
<comment type="similarity">
    <text evidence="4 14">Belongs to the cytochrome P450 family.</text>
</comment>
<dbReference type="GO" id="GO:0005506">
    <property type="term" value="F:iron ion binding"/>
    <property type="evidence" value="ECO:0007669"/>
    <property type="project" value="InterPro"/>
</dbReference>
<dbReference type="InterPro" id="IPR017972">
    <property type="entry name" value="Cyt_P450_CS"/>
</dbReference>
<dbReference type="SUPFAM" id="SSF48264">
    <property type="entry name" value="Cytochrome P450"/>
    <property type="match status" value="1"/>
</dbReference>
<dbReference type="GO" id="GO:0004497">
    <property type="term" value="F:monooxygenase activity"/>
    <property type="evidence" value="ECO:0007669"/>
    <property type="project" value="UniProtKB-KW"/>
</dbReference>
<dbReference type="GO" id="GO:0016020">
    <property type="term" value="C:membrane"/>
    <property type="evidence" value="ECO:0007669"/>
    <property type="project" value="UniProtKB-SubCell"/>
</dbReference>
<keyword evidence="5 13" id="KW-0349">Heme</keyword>
<dbReference type="STRING" id="1314674.A0A0D7B9P1"/>
<evidence type="ECO:0000256" key="6">
    <source>
        <dbReference type="ARBA" id="ARBA00022692"/>
    </source>
</evidence>
<evidence type="ECO:0000256" key="13">
    <source>
        <dbReference type="PIRSR" id="PIRSR602403-1"/>
    </source>
</evidence>
<dbReference type="EMBL" id="KN880531">
    <property type="protein sequence ID" value="KIY67232.1"/>
    <property type="molecule type" value="Genomic_DNA"/>
</dbReference>
<proteinExistence type="inferred from homology"/>
<evidence type="ECO:0000313" key="15">
    <source>
        <dbReference type="EMBL" id="KIY67232.1"/>
    </source>
</evidence>
<comment type="subcellular location">
    <subcellularLocation>
        <location evidence="2">Membrane</location>
    </subcellularLocation>
</comment>
<keyword evidence="10 13" id="KW-0408">Iron</keyword>
<evidence type="ECO:0000256" key="11">
    <source>
        <dbReference type="ARBA" id="ARBA00023033"/>
    </source>
</evidence>
<dbReference type="InterPro" id="IPR001128">
    <property type="entry name" value="Cyt_P450"/>
</dbReference>
<dbReference type="GO" id="GO:0020037">
    <property type="term" value="F:heme binding"/>
    <property type="evidence" value="ECO:0007669"/>
    <property type="project" value="InterPro"/>
</dbReference>
<keyword evidence="12" id="KW-0472">Membrane</keyword>
<dbReference type="Gene3D" id="1.10.630.10">
    <property type="entry name" value="Cytochrome P450"/>
    <property type="match status" value="1"/>
</dbReference>
<name>A0A0D7B9P1_9AGAR</name>
<keyword evidence="7 13" id="KW-0479">Metal-binding</keyword>
<evidence type="ECO:0000256" key="3">
    <source>
        <dbReference type="ARBA" id="ARBA00004721"/>
    </source>
</evidence>
<evidence type="ECO:0000256" key="2">
    <source>
        <dbReference type="ARBA" id="ARBA00004370"/>
    </source>
</evidence>